<evidence type="ECO:0000313" key="1">
    <source>
        <dbReference type="EMBL" id="QBZ59843.1"/>
    </source>
</evidence>
<reference evidence="1 2" key="1">
    <citation type="journal article" date="2019" name="Mol. Biol. Evol.">
        <title>Blast fungal genomes show frequent chromosomal changes, gene gains and losses, and effector gene turnover.</title>
        <authorList>
            <person name="Gomez Luciano L.B."/>
            <person name="Jason Tsai I."/>
            <person name="Chuma I."/>
            <person name="Tosa Y."/>
            <person name="Chen Y.H."/>
            <person name="Li J.Y."/>
            <person name="Li M.Y."/>
            <person name="Jade Lu M.Y."/>
            <person name="Nakayashiki H."/>
            <person name="Li W.H."/>
        </authorList>
    </citation>
    <scope>NUCLEOTIDE SEQUENCE [LARGE SCALE GENOMIC DNA]</scope>
    <source>
        <strain evidence="1">MZ5-1-6</strain>
    </source>
</reference>
<gene>
    <name evidence="1" type="ORF">PoMZ_04808</name>
</gene>
<protein>
    <submittedName>
        <fullName evidence="1">Uncharacterized protein</fullName>
    </submittedName>
</protein>
<accession>A0A4P7NB59</accession>
<dbReference type="AlphaFoldDB" id="A0A4P7NB59"/>
<sequence length="100" mass="11602">MSIVHLFSHLRVSLFWKTPVIPPVFNTPETPQGVRIKAKRIQKHFIKDIYKVWNEVKSSRPFLEVTVLRKRPKSGLQRRFSGFIFCSKLSGAALQLIVLI</sequence>
<name>A0A4P7NB59_PYROR</name>
<dbReference type="EMBL" id="CP034206">
    <property type="protein sequence ID" value="QBZ59843.1"/>
    <property type="molecule type" value="Genomic_DNA"/>
</dbReference>
<organism evidence="1 2">
    <name type="scientific">Pyricularia oryzae</name>
    <name type="common">Rice blast fungus</name>
    <name type="synonym">Magnaporthe oryzae</name>
    <dbReference type="NCBI Taxonomy" id="318829"/>
    <lineage>
        <taxon>Eukaryota</taxon>
        <taxon>Fungi</taxon>
        <taxon>Dikarya</taxon>
        <taxon>Ascomycota</taxon>
        <taxon>Pezizomycotina</taxon>
        <taxon>Sordariomycetes</taxon>
        <taxon>Sordariomycetidae</taxon>
        <taxon>Magnaporthales</taxon>
        <taxon>Pyriculariaceae</taxon>
        <taxon>Pyricularia</taxon>
    </lineage>
</organism>
<proteinExistence type="predicted"/>
<evidence type="ECO:0000313" key="2">
    <source>
        <dbReference type="Proteomes" id="UP000294847"/>
    </source>
</evidence>
<dbReference type="Proteomes" id="UP000294847">
    <property type="component" value="Chromosome 3"/>
</dbReference>